<sequence>MMSSNHWAQQVVKILEKHDPLKNTQAKYGSIPPDEASAVQNYVEHMLFLLIEEQAKDAAMGPILEFVVCENIMEKLFLWSLRREFTDETKLEQLKMYEMLVTQSHQPLLHHKPILKPLMMLLSSCSGTATPAVEGKLVVLLNQLCSILAKDPSILELFFHTSEDQGAANFLIFSLLIPFIHREGAVGQQARDALLFIMSLSAENSMVANHIVENTYFCPVLATGLSGLYSSLPTKLEEKGEDWHCLLKDDWLLLPALVQFMNSLEFCNAVIQVAHPLIRNQLVSYIYNGFLVPVLAPALHKVTVEEVMTTTAYLDLFLRSISEPALLEIFLRFILLHQHENVHILDTLTSRINTPFRMYLVPCNHMMLSQRWAVKERDCYSVSAAKLLALTPVCCASGITLTLGNQERDYILWSKCMQDGSGPEEEQPLPETPCSPSPSSPSPPPAPAPAACIVEYGKALDISYLQYLWEAHTNILRCMRDCRVWSALYDGDSPDPETFLRSLSEESRENSAHPEARLPQQCLRTSGQTKDKNQSELEWDDSYDTGISSGADVGSPGPYDDVETPAPPAPIDPPKHIQEMKKNAILLFKGPYIEESDFQDDVMVYRLCAETDAEEPQGDAADPPAEAQPKPQPEAQSLPSSNGPLFSPGPEAESQPGRESPDPCQNMFSEAKPESEPGVALESDSELTAPTLEAEPQSDLTVVNTEGEDFIAQYNQLIQELDSGTEGLAERSVPASEPLLLTHQDERRDECKAEEEDDFDSLMADTPAVEAGPSPFGVGEDTAVTSRHPVRTQSTPFTGPFISVVLSKLENMLENSLHVNLLLIGIITQLASYPQPLLRSFLLNTNMVFQPSVRSLYQVLASVKNKIEQFASVERDFPGLLIQAQQYLLFRVDMSDMTPAAFTKGWTVLHKLTASCVELDKLIMENSRAVLRI</sequence>
<feature type="region of interest" description="Disordered" evidence="2">
    <location>
        <begin position="770"/>
        <end position="791"/>
    </location>
</feature>
<dbReference type="Pfam" id="PF10257">
    <property type="entry name" value="RAI16-like"/>
    <property type="match status" value="1"/>
</dbReference>
<dbReference type="InterPro" id="IPR045669">
    <property type="entry name" value="FHIP_C"/>
</dbReference>
<protein>
    <submittedName>
        <fullName evidence="4">FHF complex subunit HOOK interacting protein 1A</fullName>
    </submittedName>
</protein>
<keyword evidence="5" id="KW-1185">Reference proteome</keyword>
<dbReference type="Pfam" id="PF19314">
    <property type="entry name" value="DUF5917"/>
    <property type="match status" value="1"/>
</dbReference>
<feature type="region of interest" description="Disordered" evidence="2">
    <location>
        <begin position="728"/>
        <end position="758"/>
    </location>
</feature>
<organism evidence="4 5">
    <name type="scientific">Apodemus speciosus</name>
    <name type="common">Large Japanese field mouse</name>
    <dbReference type="NCBI Taxonomy" id="105296"/>
    <lineage>
        <taxon>Eukaryota</taxon>
        <taxon>Metazoa</taxon>
        <taxon>Chordata</taxon>
        <taxon>Craniata</taxon>
        <taxon>Vertebrata</taxon>
        <taxon>Euteleostomi</taxon>
        <taxon>Mammalia</taxon>
        <taxon>Eutheria</taxon>
        <taxon>Euarchontoglires</taxon>
        <taxon>Glires</taxon>
        <taxon>Rodentia</taxon>
        <taxon>Myomorpha</taxon>
        <taxon>Muroidea</taxon>
        <taxon>Muridae</taxon>
        <taxon>Murinae</taxon>
        <taxon>Apodemus</taxon>
    </lineage>
</organism>
<feature type="compositionally biased region" description="Pro residues" evidence="2">
    <location>
        <begin position="430"/>
        <end position="448"/>
    </location>
</feature>
<feature type="region of interest" description="Disordered" evidence="2">
    <location>
        <begin position="419"/>
        <end position="448"/>
    </location>
</feature>
<feature type="domain" description="FHF complex subunit HOOK-interacting protein C-terminal" evidence="3">
    <location>
        <begin position="798"/>
        <end position="889"/>
    </location>
</feature>
<dbReference type="PANTHER" id="PTHR21705">
    <property type="entry name" value="RAI16 PROTEIN-RELATED"/>
    <property type="match status" value="1"/>
</dbReference>
<name>A0ABQ0ELH5_APOSI</name>
<evidence type="ECO:0000256" key="2">
    <source>
        <dbReference type="SAM" id="MobiDB-lite"/>
    </source>
</evidence>
<evidence type="ECO:0000313" key="5">
    <source>
        <dbReference type="Proteomes" id="UP001623349"/>
    </source>
</evidence>
<gene>
    <name evidence="4" type="ORF">APTSU1_000289000</name>
</gene>
<evidence type="ECO:0000256" key="1">
    <source>
        <dbReference type="ARBA" id="ARBA00024336"/>
    </source>
</evidence>
<feature type="compositionally biased region" description="Basic and acidic residues" evidence="2">
    <location>
        <begin position="503"/>
        <end position="516"/>
    </location>
</feature>
<feature type="compositionally biased region" description="Low complexity" evidence="2">
    <location>
        <begin position="618"/>
        <end position="636"/>
    </location>
</feature>
<comment type="similarity">
    <text evidence="1">Belongs to the FHIP family.</text>
</comment>
<proteinExistence type="inferred from homology"/>
<dbReference type="Proteomes" id="UP001623349">
    <property type="component" value="Unassembled WGS sequence"/>
</dbReference>
<feature type="region of interest" description="Disordered" evidence="2">
    <location>
        <begin position="499"/>
        <end position="575"/>
    </location>
</feature>
<evidence type="ECO:0000313" key="4">
    <source>
        <dbReference type="EMBL" id="GAB1287660.1"/>
    </source>
</evidence>
<dbReference type="PANTHER" id="PTHR21705:SF6">
    <property type="entry name" value="FHF COMPLEX SUBUNIT HOOK-INTERACTING PROTEIN 1A"/>
    <property type="match status" value="1"/>
</dbReference>
<accession>A0ABQ0ELH5</accession>
<evidence type="ECO:0000259" key="3">
    <source>
        <dbReference type="Pfam" id="PF19314"/>
    </source>
</evidence>
<feature type="region of interest" description="Disordered" evidence="2">
    <location>
        <begin position="613"/>
        <end position="699"/>
    </location>
</feature>
<reference evidence="4 5" key="1">
    <citation type="submission" date="2024-08" db="EMBL/GenBank/DDBJ databases">
        <title>The draft genome of Apodemus speciosus.</title>
        <authorList>
            <person name="Nabeshima K."/>
            <person name="Suzuki S."/>
            <person name="Onuma M."/>
        </authorList>
    </citation>
    <scope>NUCLEOTIDE SEQUENCE [LARGE SCALE GENOMIC DNA]</scope>
    <source>
        <strain evidence="4">IB14-021</strain>
    </source>
</reference>
<dbReference type="EMBL" id="BAAFST010000003">
    <property type="protein sequence ID" value="GAB1287660.1"/>
    <property type="molecule type" value="Genomic_DNA"/>
</dbReference>
<dbReference type="InterPro" id="IPR019384">
    <property type="entry name" value="FHIP"/>
</dbReference>
<comment type="caution">
    <text evidence="4">The sequence shown here is derived from an EMBL/GenBank/DDBJ whole genome shotgun (WGS) entry which is preliminary data.</text>
</comment>